<organism evidence="3 4">
    <name type="scientific">Sphingobacterium zhuxiongii</name>
    <dbReference type="NCBI Taxonomy" id="2662364"/>
    <lineage>
        <taxon>Bacteria</taxon>
        <taxon>Pseudomonadati</taxon>
        <taxon>Bacteroidota</taxon>
        <taxon>Sphingobacteriia</taxon>
        <taxon>Sphingobacteriales</taxon>
        <taxon>Sphingobacteriaceae</taxon>
        <taxon>Sphingobacterium</taxon>
    </lineage>
</organism>
<sequence>MKRDVFKSYDKIADWFAEQRTTLIEKPYLDLLAAHIPFPASILDLGCGTGIPIYAYLRDKGYRLKGVDASTAMLAIAQRNFPDGDFLEQDMRELHLEEQFDAIIAWHSFFHLNMDEQRAMFPRFKEHLKPAGVLLFTSGPEEGEAWGMYHGENLYHASLGEKEYRQRLDEQGFEVLLHRQNDLNCGGATVWLCQYKIP</sequence>
<dbReference type="EMBL" id="CP045652">
    <property type="protein sequence ID" value="QGA26394.1"/>
    <property type="molecule type" value="Genomic_DNA"/>
</dbReference>
<dbReference type="GO" id="GO:0032259">
    <property type="term" value="P:methylation"/>
    <property type="evidence" value="ECO:0007669"/>
    <property type="project" value="UniProtKB-KW"/>
</dbReference>
<evidence type="ECO:0000313" key="4">
    <source>
        <dbReference type="Proteomes" id="UP000326921"/>
    </source>
</evidence>
<dbReference type="AlphaFoldDB" id="A0A5Q0QAW2"/>
<gene>
    <name evidence="3" type="ORF">GFH32_08660</name>
</gene>
<feature type="domain" description="Methyltransferase" evidence="2">
    <location>
        <begin position="42"/>
        <end position="132"/>
    </location>
</feature>
<protein>
    <submittedName>
        <fullName evidence="3">Methyltransferase domain-containing protein</fullName>
    </submittedName>
</protein>
<reference evidence="3 4" key="1">
    <citation type="submission" date="2019-10" db="EMBL/GenBank/DDBJ databases">
        <authorList>
            <person name="Dong K."/>
        </authorList>
    </citation>
    <scope>NUCLEOTIDE SEQUENCE [LARGE SCALE GENOMIC DNA]</scope>
    <source>
        <strain evidence="4">dk4302</strain>
    </source>
</reference>
<dbReference type="Pfam" id="PF13649">
    <property type="entry name" value="Methyltransf_25"/>
    <property type="match status" value="1"/>
</dbReference>
<evidence type="ECO:0000256" key="1">
    <source>
        <dbReference type="ARBA" id="ARBA00022679"/>
    </source>
</evidence>
<dbReference type="RefSeq" id="WP_153511220.1">
    <property type="nucleotide sequence ID" value="NZ_CP045652.1"/>
</dbReference>
<keyword evidence="3" id="KW-0489">Methyltransferase</keyword>
<dbReference type="GO" id="GO:0008168">
    <property type="term" value="F:methyltransferase activity"/>
    <property type="evidence" value="ECO:0007669"/>
    <property type="project" value="UniProtKB-KW"/>
</dbReference>
<dbReference type="InterPro" id="IPR029063">
    <property type="entry name" value="SAM-dependent_MTases_sf"/>
</dbReference>
<accession>A0A5Q0QAW2</accession>
<name>A0A5Q0QAW2_9SPHI</name>
<evidence type="ECO:0000259" key="2">
    <source>
        <dbReference type="Pfam" id="PF13649"/>
    </source>
</evidence>
<keyword evidence="1 3" id="KW-0808">Transferase</keyword>
<keyword evidence="4" id="KW-1185">Reference proteome</keyword>
<dbReference type="Gene3D" id="3.40.50.150">
    <property type="entry name" value="Vaccinia Virus protein VP39"/>
    <property type="match status" value="1"/>
</dbReference>
<dbReference type="SUPFAM" id="SSF53335">
    <property type="entry name" value="S-adenosyl-L-methionine-dependent methyltransferases"/>
    <property type="match status" value="1"/>
</dbReference>
<dbReference type="InterPro" id="IPR041698">
    <property type="entry name" value="Methyltransf_25"/>
</dbReference>
<dbReference type="KEGG" id="sphe:GFH32_08660"/>
<evidence type="ECO:0000313" key="3">
    <source>
        <dbReference type="EMBL" id="QGA26394.1"/>
    </source>
</evidence>
<proteinExistence type="predicted"/>
<dbReference type="PANTHER" id="PTHR43861">
    <property type="entry name" value="TRANS-ACONITATE 2-METHYLTRANSFERASE-RELATED"/>
    <property type="match status" value="1"/>
</dbReference>
<dbReference type="Proteomes" id="UP000326921">
    <property type="component" value="Chromosome"/>
</dbReference>
<dbReference type="CDD" id="cd02440">
    <property type="entry name" value="AdoMet_MTases"/>
    <property type="match status" value="1"/>
</dbReference>